<dbReference type="InterPro" id="IPR006047">
    <property type="entry name" value="GH13_cat_dom"/>
</dbReference>
<sequence length="528" mass="57026">MYPRSFADSDGDGVGDLDGLTGRLDHIAGLGADALWLSPVYSSPMRDFGYDVADHTSVDPLFGDLAGFRRLLADAHALGLRVLVDFVPNHTSDLHPWFTASRSSRADPQRKWYHWRDPAPGGGPPNNWLGTFGGPAWTLDERTGQYYLHSFLPQMPDLDWRNPEVRAAMADVVRFWLDLGVDGLRVDCAAAIGKDPGLRDNPPAPPGALAMHRPLAEYDSQAHVHDAGHPDAHDWYRALRALVDGYPGDRVVLGEVHERDPARWAAYYGRDLDGIHLPFAFGLLACRPTAEGVRAVVVDALAAVPAGAVPCWVLGNHDERRVVSRFGADRARLLVVLLLTLPGAAVLYYGDELGLPDAETAPGQVRDPWALVHPDLGRDPARAPVPWTDEPGRGFTTGEPWLPFPVAASVAAQDADPGSTLALTRALGRFRAGSRVVREGSLEFVDTGSAGTGSAGTALGDVLAYRRVLPGEPEVLVLLNFGDGAVGFDLPANRRWAPVMYTVRSRPIANRVEIGPLEGLVVREQGLG</sequence>
<evidence type="ECO:0000313" key="4">
    <source>
        <dbReference type="Proteomes" id="UP001596220"/>
    </source>
</evidence>
<dbReference type="InterPro" id="IPR045857">
    <property type="entry name" value="O16G_dom_2"/>
</dbReference>
<dbReference type="GO" id="GO:0016787">
    <property type="term" value="F:hydrolase activity"/>
    <property type="evidence" value="ECO:0007669"/>
    <property type="project" value="UniProtKB-KW"/>
</dbReference>
<dbReference type="PANTHER" id="PTHR10357">
    <property type="entry name" value="ALPHA-AMYLASE FAMILY MEMBER"/>
    <property type="match status" value="1"/>
</dbReference>
<dbReference type="SUPFAM" id="SSF51445">
    <property type="entry name" value="(Trans)glycosidases"/>
    <property type="match status" value="1"/>
</dbReference>
<reference evidence="4" key="1">
    <citation type="journal article" date="2019" name="Int. J. Syst. Evol. Microbiol.">
        <title>The Global Catalogue of Microorganisms (GCM) 10K type strain sequencing project: providing services to taxonomists for standard genome sequencing and annotation.</title>
        <authorList>
            <consortium name="The Broad Institute Genomics Platform"/>
            <consortium name="The Broad Institute Genome Sequencing Center for Infectious Disease"/>
            <person name="Wu L."/>
            <person name="Ma J."/>
        </authorList>
    </citation>
    <scope>NUCLEOTIDE SEQUENCE [LARGE SCALE GENOMIC DNA]</scope>
    <source>
        <strain evidence="4">CGMCC 4.7246</strain>
    </source>
</reference>
<evidence type="ECO:0000313" key="3">
    <source>
        <dbReference type="EMBL" id="MFC6093137.1"/>
    </source>
</evidence>
<keyword evidence="3" id="KW-0378">Hydrolase</keyword>
<feature type="domain" description="Glycosyl hydrolase family 13 catalytic" evidence="2">
    <location>
        <begin position="1"/>
        <end position="382"/>
    </location>
</feature>
<keyword evidence="4" id="KW-1185">Reference proteome</keyword>
<organism evidence="3 4">
    <name type="scientific">Saccharothrix lopnurensis</name>
    <dbReference type="NCBI Taxonomy" id="1670621"/>
    <lineage>
        <taxon>Bacteria</taxon>
        <taxon>Bacillati</taxon>
        <taxon>Actinomycetota</taxon>
        <taxon>Actinomycetes</taxon>
        <taxon>Pseudonocardiales</taxon>
        <taxon>Pseudonocardiaceae</taxon>
        <taxon>Saccharothrix</taxon>
    </lineage>
</organism>
<gene>
    <name evidence="3" type="ORF">ACFP3R_28030</name>
</gene>
<evidence type="ECO:0000256" key="1">
    <source>
        <dbReference type="ARBA" id="ARBA00008061"/>
    </source>
</evidence>
<dbReference type="Gene3D" id="3.90.400.10">
    <property type="entry name" value="Oligo-1,6-glucosidase, Domain 2"/>
    <property type="match status" value="1"/>
</dbReference>
<dbReference type="RefSeq" id="WP_380640025.1">
    <property type="nucleotide sequence ID" value="NZ_JBHSQO010000038.1"/>
</dbReference>
<dbReference type="EMBL" id="JBHSQO010000038">
    <property type="protein sequence ID" value="MFC6093137.1"/>
    <property type="molecule type" value="Genomic_DNA"/>
</dbReference>
<dbReference type="Gene3D" id="3.20.20.80">
    <property type="entry name" value="Glycosidases"/>
    <property type="match status" value="2"/>
</dbReference>
<proteinExistence type="inferred from homology"/>
<name>A0ABW1PE54_9PSEU</name>
<dbReference type="Pfam" id="PF00128">
    <property type="entry name" value="Alpha-amylase"/>
    <property type="match status" value="1"/>
</dbReference>
<accession>A0ABW1PE54</accession>
<comment type="caution">
    <text evidence="3">The sequence shown here is derived from an EMBL/GenBank/DDBJ whole genome shotgun (WGS) entry which is preliminary data.</text>
</comment>
<evidence type="ECO:0000259" key="2">
    <source>
        <dbReference type="SMART" id="SM00642"/>
    </source>
</evidence>
<dbReference type="Proteomes" id="UP001596220">
    <property type="component" value="Unassembled WGS sequence"/>
</dbReference>
<dbReference type="InterPro" id="IPR017853">
    <property type="entry name" value="GH"/>
</dbReference>
<dbReference type="SMART" id="SM00642">
    <property type="entry name" value="Aamy"/>
    <property type="match status" value="1"/>
</dbReference>
<protein>
    <submittedName>
        <fullName evidence="3">Alpha-amylase family glycosyl hydrolase</fullName>
    </submittedName>
</protein>
<comment type="similarity">
    <text evidence="1">Belongs to the glycosyl hydrolase 13 family.</text>
</comment>
<dbReference type="PANTHER" id="PTHR10357:SF179">
    <property type="entry name" value="NEUTRAL AND BASIC AMINO ACID TRANSPORT PROTEIN RBAT"/>
    <property type="match status" value="1"/>
</dbReference>